<name>A0AAD5AFF9_SILAS</name>
<dbReference type="InterPro" id="IPR016186">
    <property type="entry name" value="C-type_lectin-like/link_sf"/>
</dbReference>
<dbReference type="AlphaFoldDB" id="A0AAD5AFF9"/>
<dbReference type="SUPFAM" id="SSF56436">
    <property type="entry name" value="C-type lectin-like"/>
    <property type="match status" value="2"/>
</dbReference>
<dbReference type="Gene3D" id="3.10.100.10">
    <property type="entry name" value="Mannose-Binding Protein A, subunit A"/>
    <property type="match status" value="2"/>
</dbReference>
<protein>
    <submittedName>
        <fullName evidence="2">Macrophage mannose receptor 1-like</fullName>
    </submittedName>
</protein>
<gene>
    <name evidence="2" type="ORF">C0J50_10830</name>
</gene>
<dbReference type="PROSITE" id="PS50041">
    <property type="entry name" value="C_TYPE_LECTIN_2"/>
    <property type="match status" value="2"/>
</dbReference>
<evidence type="ECO:0000259" key="1">
    <source>
        <dbReference type="PROSITE" id="PS50041"/>
    </source>
</evidence>
<organism evidence="2 3">
    <name type="scientific">Silurus asotus</name>
    <name type="common">Amur catfish</name>
    <name type="synonym">Parasilurus asotus</name>
    <dbReference type="NCBI Taxonomy" id="30991"/>
    <lineage>
        <taxon>Eukaryota</taxon>
        <taxon>Metazoa</taxon>
        <taxon>Chordata</taxon>
        <taxon>Craniata</taxon>
        <taxon>Vertebrata</taxon>
        <taxon>Euteleostomi</taxon>
        <taxon>Actinopterygii</taxon>
        <taxon>Neopterygii</taxon>
        <taxon>Teleostei</taxon>
        <taxon>Ostariophysi</taxon>
        <taxon>Siluriformes</taxon>
        <taxon>Siluridae</taxon>
        <taxon>Silurus</taxon>
    </lineage>
</organism>
<dbReference type="EMBL" id="MU555182">
    <property type="protein sequence ID" value="KAI5615321.1"/>
    <property type="molecule type" value="Genomic_DNA"/>
</dbReference>
<evidence type="ECO:0000313" key="3">
    <source>
        <dbReference type="Proteomes" id="UP001205998"/>
    </source>
</evidence>
<reference evidence="2" key="1">
    <citation type="submission" date="2018-07" db="EMBL/GenBank/DDBJ databases">
        <title>Comparative genomics of catfishes provides insights into carnivory and benthic adaptation.</title>
        <authorList>
            <person name="Zhang Y."/>
            <person name="Wang D."/>
            <person name="Peng Z."/>
            <person name="Zheng S."/>
            <person name="Shao F."/>
            <person name="Tao W."/>
        </authorList>
    </citation>
    <scope>NUCLEOTIDE SEQUENCE</scope>
    <source>
        <strain evidence="2">Chongqing</strain>
    </source>
</reference>
<dbReference type="SMART" id="SM00034">
    <property type="entry name" value="CLECT"/>
    <property type="match status" value="1"/>
</dbReference>
<dbReference type="PANTHER" id="PTHR45784:SF3">
    <property type="entry name" value="C-TYPE LECTIN DOMAIN FAMILY 4 MEMBER K-LIKE-RELATED"/>
    <property type="match status" value="1"/>
</dbReference>
<keyword evidence="3" id="KW-1185">Reference proteome</keyword>
<dbReference type="PANTHER" id="PTHR45784">
    <property type="entry name" value="C-TYPE LECTIN DOMAIN FAMILY 20 MEMBER A-RELATED"/>
    <property type="match status" value="1"/>
</dbReference>
<keyword evidence="2" id="KW-0675">Receptor</keyword>
<evidence type="ECO:0000313" key="2">
    <source>
        <dbReference type="EMBL" id="KAI5615321.1"/>
    </source>
</evidence>
<comment type="caution">
    <text evidence="2">The sequence shown here is derived from an EMBL/GenBank/DDBJ whole genome shotgun (WGS) entry which is preliminary data.</text>
</comment>
<accession>A0AAD5AFF9</accession>
<dbReference type="InterPro" id="IPR016187">
    <property type="entry name" value="CTDL_fold"/>
</dbReference>
<dbReference type="Proteomes" id="UP001205998">
    <property type="component" value="Unassembled WGS sequence"/>
</dbReference>
<sequence length="269" mass="31717">MREMQSLINQVDFFYTGDVWIGLKKGEGSRWGWSMGNDTVQQYTLLQATNTLFINESCGAISPDGYWYSLNCISLQQFICYDEYNQEFYSIPYKFIWSEAQDYCRYWYTDLASIHSASDQQAVLSLVAKDYMWIGLFKDYWRWSDETTSFFRYWGKGKPLSLFNISNCVVMQMNDNGMWDDSLCDRKLPFVCYKVTTPKKIQIVKLKVRTQKMTDLNNPSKKANILKMIEGMLEKKKMINYTLSWKEKDGVVFHPESDNTQRKNISDEL</sequence>
<dbReference type="Pfam" id="PF00059">
    <property type="entry name" value="Lectin_C"/>
    <property type="match status" value="2"/>
</dbReference>
<proteinExistence type="predicted"/>
<feature type="domain" description="C-type lectin" evidence="1">
    <location>
        <begin position="1"/>
        <end position="81"/>
    </location>
</feature>
<dbReference type="InterPro" id="IPR001304">
    <property type="entry name" value="C-type_lectin-like"/>
</dbReference>
<feature type="domain" description="C-type lectin" evidence="1">
    <location>
        <begin position="88"/>
        <end position="193"/>
    </location>
</feature>